<dbReference type="InterPro" id="IPR004158">
    <property type="entry name" value="DUF247_pln"/>
</dbReference>
<dbReference type="PANTHER" id="PTHR31549:SF256">
    <property type="entry name" value="EXPRESSED PROTEIN"/>
    <property type="match status" value="1"/>
</dbReference>
<dbReference type="EMBL" id="GBRH01244951">
    <property type="protein sequence ID" value="JAD52944.1"/>
    <property type="molecule type" value="Transcribed_RNA"/>
</dbReference>
<dbReference type="PANTHER" id="PTHR31549">
    <property type="entry name" value="PROTEIN, PUTATIVE (DUF247)-RELATED-RELATED"/>
    <property type="match status" value="1"/>
</dbReference>
<organism evidence="1">
    <name type="scientific">Arundo donax</name>
    <name type="common">Giant reed</name>
    <name type="synonym">Donax arundinaceus</name>
    <dbReference type="NCBI Taxonomy" id="35708"/>
    <lineage>
        <taxon>Eukaryota</taxon>
        <taxon>Viridiplantae</taxon>
        <taxon>Streptophyta</taxon>
        <taxon>Embryophyta</taxon>
        <taxon>Tracheophyta</taxon>
        <taxon>Spermatophyta</taxon>
        <taxon>Magnoliopsida</taxon>
        <taxon>Liliopsida</taxon>
        <taxon>Poales</taxon>
        <taxon>Poaceae</taxon>
        <taxon>PACMAD clade</taxon>
        <taxon>Arundinoideae</taxon>
        <taxon>Arundineae</taxon>
        <taxon>Arundo</taxon>
    </lineage>
</organism>
<dbReference type="Pfam" id="PF03140">
    <property type="entry name" value="DUF247"/>
    <property type="match status" value="1"/>
</dbReference>
<name>A0A0A9AMJ2_ARUDO</name>
<sequence>MPELQAMEEVKHTAVNYFFQGLAESREETYKKIIPIAHKARDCYANTGAVTGITDEKFATMTFVDACFLVQFMDEMCHARGETFQLTSTIQPYMIGILRDILLLENQIPWPVVKFIMALRRFPTGEIVGFMASYLHGSKSKESYRIDINESCYKKPSHLLCLIRLCEFEAAAAADIKLKQGRRARFSGKVLPVSTSAAELKEMGIMLKASGTHFSAMWMIMECTIFPKIYLAPLHLDNTSACWLVNMVAFEMCVESVWTDDYPVNSYLAILSLLVDKKDDLRELRIKRIVDGLTDRQTLEFFGGLGQNLCAGQAYWYHHRPCKLQAEEVCVDSHLQAPLQ</sequence>
<reference evidence="1" key="1">
    <citation type="submission" date="2014-09" db="EMBL/GenBank/DDBJ databases">
        <authorList>
            <person name="Magalhaes I.L.F."/>
            <person name="Oliveira U."/>
            <person name="Santos F.R."/>
            <person name="Vidigal T.H.D.A."/>
            <person name="Brescovit A.D."/>
            <person name="Santos A.J."/>
        </authorList>
    </citation>
    <scope>NUCLEOTIDE SEQUENCE</scope>
    <source>
        <tissue evidence="1">Shoot tissue taken approximately 20 cm above the soil surface</tissue>
    </source>
</reference>
<protein>
    <submittedName>
        <fullName evidence="1">Uncharacterized protein</fullName>
    </submittedName>
</protein>
<accession>A0A0A9AMJ2</accession>
<proteinExistence type="predicted"/>
<dbReference type="AlphaFoldDB" id="A0A0A9AMJ2"/>
<reference evidence="1" key="2">
    <citation type="journal article" date="2015" name="Data Brief">
        <title>Shoot transcriptome of the giant reed, Arundo donax.</title>
        <authorList>
            <person name="Barrero R.A."/>
            <person name="Guerrero F.D."/>
            <person name="Moolhuijzen P."/>
            <person name="Goolsby J.A."/>
            <person name="Tidwell J."/>
            <person name="Bellgard S.E."/>
            <person name="Bellgard M.I."/>
        </authorList>
    </citation>
    <scope>NUCLEOTIDE SEQUENCE</scope>
    <source>
        <tissue evidence="1">Shoot tissue taken approximately 20 cm above the soil surface</tissue>
    </source>
</reference>
<evidence type="ECO:0000313" key="1">
    <source>
        <dbReference type="EMBL" id="JAD52944.1"/>
    </source>
</evidence>